<gene>
    <name evidence="5" type="ORF">SAMN05421686_1164</name>
</gene>
<dbReference type="SUPFAM" id="SSF56214">
    <property type="entry name" value="4'-phosphopantetheinyl transferase"/>
    <property type="match status" value="2"/>
</dbReference>
<dbReference type="Gene3D" id="3.90.470.20">
    <property type="entry name" value="4'-phosphopantetheinyl transferase domain"/>
    <property type="match status" value="2"/>
</dbReference>
<feature type="domain" description="4'-phosphopantetheinyl transferase N-terminal" evidence="4">
    <location>
        <begin position="22"/>
        <end position="97"/>
    </location>
</feature>
<dbReference type="STRING" id="484498.SAMN05421686_1164"/>
<dbReference type="InterPro" id="IPR008278">
    <property type="entry name" value="4-PPantetheinyl_Trfase_dom"/>
</dbReference>
<reference evidence="6" key="1">
    <citation type="submission" date="2017-01" db="EMBL/GenBank/DDBJ databases">
        <authorList>
            <person name="Varghese N."/>
            <person name="Submissions S."/>
        </authorList>
    </citation>
    <scope>NUCLEOTIDE SEQUENCE [LARGE SCALE GENOMIC DNA]</scope>
    <source>
        <strain evidence="6">DSM 24913</strain>
    </source>
</reference>
<protein>
    <submittedName>
        <fullName evidence="5">Phosphopantetheine--protein transferase domain-containing protein</fullName>
    </submittedName>
</protein>
<dbReference type="OrthoDB" id="9808281at2"/>
<dbReference type="InterPro" id="IPR050559">
    <property type="entry name" value="P-Pant_transferase_sf"/>
</dbReference>
<comment type="similarity">
    <text evidence="1">Belongs to the P-Pant transferase superfamily. Gsp/Sfp/HetI/AcpT family.</text>
</comment>
<dbReference type="RefSeq" id="WP_076518066.1">
    <property type="nucleotide sequence ID" value="NZ_FTOH01000016.1"/>
</dbReference>
<dbReference type="GO" id="GO:0008897">
    <property type="term" value="F:holo-[acyl-carrier-protein] synthase activity"/>
    <property type="evidence" value="ECO:0007669"/>
    <property type="project" value="InterPro"/>
</dbReference>
<evidence type="ECO:0000313" key="6">
    <source>
        <dbReference type="Proteomes" id="UP000185639"/>
    </source>
</evidence>
<evidence type="ECO:0000256" key="1">
    <source>
        <dbReference type="ARBA" id="ARBA00010990"/>
    </source>
</evidence>
<dbReference type="GO" id="GO:0005829">
    <property type="term" value="C:cytosol"/>
    <property type="evidence" value="ECO:0007669"/>
    <property type="project" value="TreeGrafter"/>
</dbReference>
<dbReference type="PANTHER" id="PTHR12215:SF10">
    <property type="entry name" value="L-AMINOADIPATE-SEMIALDEHYDE DEHYDROGENASE-PHOSPHOPANTETHEINYL TRANSFERASE"/>
    <property type="match status" value="1"/>
</dbReference>
<dbReference type="Pfam" id="PF22624">
    <property type="entry name" value="AASDHPPT_N"/>
    <property type="match status" value="1"/>
</dbReference>
<keyword evidence="6" id="KW-1185">Reference proteome</keyword>
<dbReference type="GO" id="GO:0000287">
    <property type="term" value="F:magnesium ion binding"/>
    <property type="evidence" value="ECO:0007669"/>
    <property type="project" value="InterPro"/>
</dbReference>
<sequence>MQNIYILYHHYDTDDDFSARYSHYLNAEQKKRAAEYRVAKARMCHVSSRALLNAAFRQFLSCDVNQLELEWVRNQKPHIVTPGYDHWQFNVSHANGLSAMILTENLQVGIDVESIDRKAQPLEIAKSFFHLGEYVMLQQCETTQAQQHYFFKIWTFKEAYLKALGVGLAKSLKSFQIDIHQNHFDFKSEQVSEYDFLYCDQWMFAKDVMCTYVVLSNEALPFRVFVYSYDIAKNSFCLQSDSTEIHKLDLA</sequence>
<dbReference type="AlphaFoldDB" id="A0A1N7Q909"/>
<dbReference type="EMBL" id="FTOH01000016">
    <property type="protein sequence ID" value="SIT19296.1"/>
    <property type="molecule type" value="Genomic_DNA"/>
</dbReference>
<accession>A0A1N7Q909</accession>
<dbReference type="InterPro" id="IPR037143">
    <property type="entry name" value="4-PPantetheinyl_Trfase_dom_sf"/>
</dbReference>
<dbReference type="Proteomes" id="UP000185639">
    <property type="component" value="Unassembled WGS sequence"/>
</dbReference>
<proteinExistence type="inferred from homology"/>
<dbReference type="Pfam" id="PF01648">
    <property type="entry name" value="ACPS"/>
    <property type="match status" value="1"/>
</dbReference>
<evidence type="ECO:0000259" key="3">
    <source>
        <dbReference type="Pfam" id="PF01648"/>
    </source>
</evidence>
<dbReference type="PANTHER" id="PTHR12215">
    <property type="entry name" value="PHOSPHOPANTETHEINE TRANSFERASE"/>
    <property type="match status" value="1"/>
</dbReference>
<organism evidence="5 6">
    <name type="scientific">Thalassolituus maritimus</name>
    <dbReference type="NCBI Taxonomy" id="484498"/>
    <lineage>
        <taxon>Bacteria</taxon>
        <taxon>Pseudomonadati</taxon>
        <taxon>Pseudomonadota</taxon>
        <taxon>Gammaproteobacteria</taxon>
        <taxon>Oceanospirillales</taxon>
        <taxon>Oceanospirillaceae</taxon>
        <taxon>Thalassolituus</taxon>
    </lineage>
</organism>
<evidence type="ECO:0000256" key="2">
    <source>
        <dbReference type="ARBA" id="ARBA00022679"/>
    </source>
</evidence>
<dbReference type="GO" id="GO:0019878">
    <property type="term" value="P:lysine biosynthetic process via aminoadipic acid"/>
    <property type="evidence" value="ECO:0007669"/>
    <property type="project" value="TreeGrafter"/>
</dbReference>
<evidence type="ECO:0000259" key="4">
    <source>
        <dbReference type="Pfam" id="PF22624"/>
    </source>
</evidence>
<name>A0A1N7Q909_9GAMM</name>
<dbReference type="InterPro" id="IPR055066">
    <property type="entry name" value="AASDHPPT_N"/>
</dbReference>
<keyword evidence="2 5" id="KW-0808">Transferase</keyword>
<feature type="domain" description="4'-phosphopantetheinyl transferase" evidence="3">
    <location>
        <begin position="107"/>
        <end position="183"/>
    </location>
</feature>
<evidence type="ECO:0000313" key="5">
    <source>
        <dbReference type="EMBL" id="SIT19296.1"/>
    </source>
</evidence>